<dbReference type="AlphaFoldDB" id="A0A0D8JBE7"/>
<dbReference type="EMBL" id="JRHC01000002">
    <property type="protein sequence ID" value="KJF43841.1"/>
    <property type="molecule type" value="Genomic_DNA"/>
</dbReference>
<feature type="transmembrane region" description="Helical" evidence="1">
    <location>
        <begin position="154"/>
        <end position="172"/>
    </location>
</feature>
<dbReference type="RefSeq" id="WP_045029860.1">
    <property type="nucleotide sequence ID" value="NZ_JRHC01000002.1"/>
</dbReference>
<feature type="transmembrane region" description="Helical" evidence="1">
    <location>
        <begin position="129"/>
        <end position="147"/>
    </location>
</feature>
<keyword evidence="1" id="KW-1133">Transmembrane helix</keyword>
<sequence>MSSTTSNQEMSDNEMLRTLKTAIATSKHSLYEDGILLILWGASFTIGFFLHYYKSSHLVVYWERNIINILNIVGAVLLIGFTIYYLFFRKPKYRTYTAISTRYVWLGIIIAHNLNVIVTKSFLQEVDFALLHPLQMVLIGFALFVTGGIYRYKLLSISGAVMWIAAILCAREELADQFLIRAIANFVCFVIPGVLMYLKSKKPAHV</sequence>
<dbReference type="Proteomes" id="UP000032544">
    <property type="component" value="Unassembled WGS sequence"/>
</dbReference>
<accession>A0A0D8JBE7</accession>
<dbReference type="STRING" id="1544798.LH29_12275"/>
<keyword evidence="1" id="KW-0472">Membrane</keyword>
<evidence type="ECO:0000256" key="1">
    <source>
        <dbReference type="SAM" id="Phobius"/>
    </source>
</evidence>
<feature type="transmembrane region" description="Helical" evidence="1">
    <location>
        <begin position="178"/>
        <end position="198"/>
    </location>
</feature>
<protein>
    <submittedName>
        <fullName evidence="2">Uncharacterized protein</fullName>
    </submittedName>
</protein>
<feature type="transmembrane region" description="Helical" evidence="1">
    <location>
        <begin position="65"/>
        <end position="87"/>
    </location>
</feature>
<feature type="transmembrane region" description="Helical" evidence="1">
    <location>
        <begin position="35"/>
        <end position="53"/>
    </location>
</feature>
<name>A0A0D8JBE7_9BACT</name>
<gene>
    <name evidence="2" type="ORF">LH29_12275</name>
</gene>
<feature type="transmembrane region" description="Helical" evidence="1">
    <location>
        <begin position="103"/>
        <end position="123"/>
    </location>
</feature>
<reference evidence="2 3" key="1">
    <citation type="submission" date="2014-09" db="EMBL/GenBank/DDBJ databases">
        <title>Draft Genome Sequence of Draconibacterium sp. JN14CK-3.</title>
        <authorList>
            <person name="Dong C."/>
            <person name="Lai Q."/>
            <person name="Shao Z."/>
        </authorList>
    </citation>
    <scope>NUCLEOTIDE SEQUENCE [LARGE SCALE GENOMIC DNA]</scope>
    <source>
        <strain evidence="2 3">JN14CK-3</strain>
    </source>
</reference>
<proteinExistence type="predicted"/>
<organism evidence="2 3">
    <name type="scientific">Draconibacterium sediminis</name>
    <dbReference type="NCBI Taxonomy" id="1544798"/>
    <lineage>
        <taxon>Bacteria</taxon>
        <taxon>Pseudomonadati</taxon>
        <taxon>Bacteroidota</taxon>
        <taxon>Bacteroidia</taxon>
        <taxon>Marinilabiliales</taxon>
        <taxon>Prolixibacteraceae</taxon>
        <taxon>Draconibacterium</taxon>
    </lineage>
</organism>
<keyword evidence="3" id="KW-1185">Reference proteome</keyword>
<comment type="caution">
    <text evidence="2">The sequence shown here is derived from an EMBL/GenBank/DDBJ whole genome shotgun (WGS) entry which is preliminary data.</text>
</comment>
<evidence type="ECO:0000313" key="2">
    <source>
        <dbReference type="EMBL" id="KJF43841.1"/>
    </source>
</evidence>
<keyword evidence="1" id="KW-0812">Transmembrane</keyword>
<evidence type="ECO:0000313" key="3">
    <source>
        <dbReference type="Proteomes" id="UP000032544"/>
    </source>
</evidence>